<dbReference type="GO" id="GO:0009620">
    <property type="term" value="P:response to fungus"/>
    <property type="evidence" value="ECO:0007669"/>
    <property type="project" value="EnsemblPlants"/>
</dbReference>
<keyword evidence="2" id="KW-1185">Reference proteome</keyword>
<accession>V4MBD8</accession>
<name>V4MBD8_EUTSA</name>
<organism evidence="1 2">
    <name type="scientific">Eutrema salsugineum</name>
    <name type="common">Saltwater cress</name>
    <name type="synonym">Sisymbrium salsugineum</name>
    <dbReference type="NCBI Taxonomy" id="72664"/>
    <lineage>
        <taxon>Eukaryota</taxon>
        <taxon>Viridiplantae</taxon>
        <taxon>Streptophyta</taxon>
        <taxon>Embryophyta</taxon>
        <taxon>Tracheophyta</taxon>
        <taxon>Spermatophyta</taxon>
        <taxon>Magnoliopsida</taxon>
        <taxon>eudicotyledons</taxon>
        <taxon>Gunneridae</taxon>
        <taxon>Pentapetalae</taxon>
        <taxon>rosids</taxon>
        <taxon>malvids</taxon>
        <taxon>Brassicales</taxon>
        <taxon>Brassicaceae</taxon>
        <taxon>Eutremeae</taxon>
        <taxon>Eutrema</taxon>
    </lineage>
</organism>
<gene>
    <name evidence="1" type="ORF">EUTSA_v10022137mg</name>
</gene>
<dbReference type="AlphaFoldDB" id="V4MBD8"/>
<reference evidence="1 2" key="1">
    <citation type="journal article" date="2013" name="Front. Plant Sci.">
        <title>The Reference Genome of the Halophytic Plant Eutrema salsugineum.</title>
        <authorList>
            <person name="Yang R."/>
            <person name="Jarvis D.E."/>
            <person name="Chen H."/>
            <person name="Beilstein M.A."/>
            <person name="Grimwood J."/>
            <person name="Jenkins J."/>
            <person name="Shu S."/>
            <person name="Prochnik S."/>
            <person name="Xin M."/>
            <person name="Ma C."/>
            <person name="Schmutz J."/>
            <person name="Wing R.A."/>
            <person name="Mitchell-Olds T."/>
            <person name="Schumaker K.S."/>
            <person name="Wang X."/>
        </authorList>
    </citation>
    <scope>NUCLEOTIDE SEQUENCE [LARGE SCALE GENOMIC DNA]</scope>
</reference>
<sequence length="176" mass="19145">MGNYVSCALSKTTSSVSSPSPAAAKVILPDCRVRDIHAPTKAAELMMEMPSHFLVDAKSLKIGRKFTPLAADDDIDLGGCHVYVAFPMTRVASAANASDMARLFLAGKKRAKSCDNRRVSPEEEEDDDDVRLMSSGAKLLNLEDIEDFSAAEFIHRISVSKSKKPQLETIVEENVS</sequence>
<dbReference type="eggNOG" id="ENOG502RZXP">
    <property type="taxonomic scope" value="Eukaryota"/>
</dbReference>
<dbReference type="STRING" id="72664.V4MBD8"/>
<dbReference type="OMA" id="ELMFETP"/>
<dbReference type="Gramene" id="ESQ49773">
    <property type="protein sequence ID" value="ESQ49773"/>
    <property type="gene ID" value="EUTSA_v10022137mg"/>
</dbReference>
<dbReference type="OrthoDB" id="1922322at2759"/>
<evidence type="ECO:0000313" key="1">
    <source>
        <dbReference type="EMBL" id="ESQ49773.1"/>
    </source>
</evidence>
<proteinExistence type="predicted"/>
<dbReference type="EMBL" id="KI517408">
    <property type="protein sequence ID" value="ESQ49773.1"/>
    <property type="molecule type" value="Genomic_DNA"/>
</dbReference>
<dbReference type="PANTHER" id="PTHR33052">
    <property type="entry name" value="DUF4228 DOMAIN PROTEIN-RELATED"/>
    <property type="match status" value="1"/>
</dbReference>
<dbReference type="KEGG" id="eus:EUTSA_v10022137mg"/>
<evidence type="ECO:0000313" key="2">
    <source>
        <dbReference type="Proteomes" id="UP000030689"/>
    </source>
</evidence>
<dbReference type="Pfam" id="PF14009">
    <property type="entry name" value="PADRE"/>
    <property type="match status" value="1"/>
</dbReference>
<dbReference type="Proteomes" id="UP000030689">
    <property type="component" value="Unassembled WGS sequence"/>
</dbReference>
<dbReference type="InterPro" id="IPR025322">
    <property type="entry name" value="PADRE_dom"/>
</dbReference>
<protein>
    <submittedName>
        <fullName evidence="1">Uncharacterized protein</fullName>
    </submittedName>
</protein>